<dbReference type="AlphaFoldDB" id="W4V2T3"/>
<dbReference type="InterPro" id="IPR003374">
    <property type="entry name" value="ApbE-like_sf"/>
</dbReference>
<dbReference type="EC" id="2.7.1.180" evidence="2"/>
<evidence type="ECO:0000256" key="4">
    <source>
        <dbReference type="ARBA" id="ARBA00022630"/>
    </source>
</evidence>
<sequence>MSKLLKLVGYKQIKIDDANGMAGLARQGGAVDLGGIAKGYAADACIELYKSMNVKSAFVNFGGNVKTLGKKPDGNDWVIGIQHPHKQRGKKFGVVLVSNKSVVTSGAYERYFVVNGKRYHHILDCRTGWPSDSDLESVTVICENSTQADALSTAAFVMGLEKAMEIIDKFDETDAVLVTKDKKIYLTKGIKNNFYLTESSSEYSCYALA</sequence>
<dbReference type="EMBL" id="BAVR01000004">
    <property type="protein sequence ID" value="GAE87143.1"/>
    <property type="molecule type" value="Genomic_DNA"/>
</dbReference>
<comment type="cofactor">
    <cofactor evidence="1">
        <name>Mg(2+)</name>
        <dbReference type="ChEBI" id="CHEBI:18420"/>
    </cofactor>
</comment>
<evidence type="ECO:0000256" key="8">
    <source>
        <dbReference type="ARBA" id="ARBA00022842"/>
    </source>
</evidence>
<evidence type="ECO:0000313" key="12">
    <source>
        <dbReference type="Proteomes" id="UP000019109"/>
    </source>
</evidence>
<comment type="caution">
    <text evidence="11">The sequence shown here is derived from an EMBL/GenBank/DDBJ whole genome shotgun (WGS) entry which is preliminary data.</text>
</comment>
<dbReference type="Gene3D" id="3.10.520.10">
    <property type="entry name" value="ApbE-like domains"/>
    <property type="match status" value="1"/>
</dbReference>
<evidence type="ECO:0000256" key="10">
    <source>
        <dbReference type="ARBA" id="ARBA00048540"/>
    </source>
</evidence>
<dbReference type="GO" id="GO:0016740">
    <property type="term" value="F:transferase activity"/>
    <property type="evidence" value="ECO:0007669"/>
    <property type="project" value="UniProtKB-KW"/>
</dbReference>
<reference evidence="11" key="1">
    <citation type="journal article" date="2014" name="Genome Announc.">
        <title>Draft Genome Sequence of Clostridium straminisolvens Strain JCM 21531T, Isolated from a Cellulose-Degrading Bacterial Community.</title>
        <authorList>
            <person name="Yuki M."/>
            <person name="Oshima K."/>
            <person name="Suda W."/>
            <person name="Sakamoto M."/>
            <person name="Kitamura K."/>
            <person name="Iida T."/>
            <person name="Hattori M."/>
            <person name="Ohkuma M."/>
        </authorList>
    </citation>
    <scope>NUCLEOTIDE SEQUENCE [LARGE SCALE GENOMIC DNA]</scope>
    <source>
        <strain evidence="11">JCM 21531</strain>
    </source>
</reference>
<dbReference type="InterPro" id="IPR024932">
    <property type="entry name" value="ApbE"/>
</dbReference>
<comment type="catalytic activity">
    <reaction evidence="10">
        <text>L-threonyl-[protein] + FAD = FMN-L-threonyl-[protein] + AMP + H(+)</text>
        <dbReference type="Rhea" id="RHEA:36847"/>
        <dbReference type="Rhea" id="RHEA-COMP:11060"/>
        <dbReference type="Rhea" id="RHEA-COMP:11061"/>
        <dbReference type="ChEBI" id="CHEBI:15378"/>
        <dbReference type="ChEBI" id="CHEBI:30013"/>
        <dbReference type="ChEBI" id="CHEBI:57692"/>
        <dbReference type="ChEBI" id="CHEBI:74257"/>
        <dbReference type="ChEBI" id="CHEBI:456215"/>
        <dbReference type="EC" id="2.7.1.180"/>
    </reaction>
</comment>
<evidence type="ECO:0000256" key="7">
    <source>
        <dbReference type="ARBA" id="ARBA00022827"/>
    </source>
</evidence>
<dbReference type="STRING" id="1294263.JCM21531_491"/>
<dbReference type="Pfam" id="PF02424">
    <property type="entry name" value="ApbE"/>
    <property type="match status" value="1"/>
</dbReference>
<evidence type="ECO:0000256" key="2">
    <source>
        <dbReference type="ARBA" id="ARBA00011955"/>
    </source>
</evidence>
<evidence type="ECO:0000256" key="6">
    <source>
        <dbReference type="ARBA" id="ARBA00022723"/>
    </source>
</evidence>
<keyword evidence="4" id="KW-0285">Flavoprotein</keyword>
<proteinExistence type="predicted"/>
<name>W4V2T3_9FIRM</name>
<evidence type="ECO:0000256" key="1">
    <source>
        <dbReference type="ARBA" id="ARBA00001946"/>
    </source>
</evidence>
<evidence type="ECO:0000313" key="11">
    <source>
        <dbReference type="EMBL" id="GAE87143.1"/>
    </source>
</evidence>
<evidence type="ECO:0000256" key="3">
    <source>
        <dbReference type="ARBA" id="ARBA00016337"/>
    </source>
</evidence>
<evidence type="ECO:0000256" key="5">
    <source>
        <dbReference type="ARBA" id="ARBA00022679"/>
    </source>
</evidence>
<keyword evidence="11" id="KW-0449">Lipoprotein</keyword>
<dbReference type="SUPFAM" id="SSF143631">
    <property type="entry name" value="ApbE-like"/>
    <property type="match status" value="1"/>
</dbReference>
<keyword evidence="5" id="KW-0808">Transferase</keyword>
<organism evidence="11 12">
    <name type="scientific">Acetivibrio straminisolvens JCM 21531</name>
    <dbReference type="NCBI Taxonomy" id="1294263"/>
    <lineage>
        <taxon>Bacteria</taxon>
        <taxon>Bacillati</taxon>
        <taxon>Bacillota</taxon>
        <taxon>Clostridia</taxon>
        <taxon>Eubacteriales</taxon>
        <taxon>Oscillospiraceae</taxon>
        <taxon>Acetivibrio</taxon>
    </lineage>
</organism>
<dbReference type="Proteomes" id="UP000019109">
    <property type="component" value="Unassembled WGS sequence"/>
</dbReference>
<keyword evidence="6" id="KW-0479">Metal-binding</keyword>
<gene>
    <name evidence="11" type="ORF">JCM21531_491</name>
</gene>
<accession>W4V2T3</accession>
<evidence type="ECO:0000256" key="9">
    <source>
        <dbReference type="ARBA" id="ARBA00031306"/>
    </source>
</evidence>
<dbReference type="PANTHER" id="PTHR30040:SF2">
    <property type="entry name" value="FAD:PROTEIN FMN TRANSFERASE"/>
    <property type="match status" value="1"/>
</dbReference>
<keyword evidence="7" id="KW-0274">FAD</keyword>
<keyword evidence="12" id="KW-1185">Reference proteome</keyword>
<protein>
    <recommendedName>
        <fullName evidence="3">FAD:protein FMN transferase</fullName>
        <ecNumber evidence="2">2.7.1.180</ecNumber>
    </recommendedName>
    <alternativeName>
        <fullName evidence="9">Flavin transferase</fullName>
    </alternativeName>
</protein>
<dbReference type="PANTHER" id="PTHR30040">
    <property type="entry name" value="THIAMINE BIOSYNTHESIS LIPOPROTEIN APBE"/>
    <property type="match status" value="1"/>
</dbReference>
<keyword evidence="8" id="KW-0460">Magnesium</keyword>
<dbReference type="GO" id="GO:0046872">
    <property type="term" value="F:metal ion binding"/>
    <property type="evidence" value="ECO:0007669"/>
    <property type="project" value="UniProtKB-KW"/>
</dbReference>